<evidence type="ECO:0000256" key="1">
    <source>
        <dbReference type="SAM" id="MobiDB-lite"/>
    </source>
</evidence>
<feature type="compositionally biased region" description="Acidic residues" evidence="1">
    <location>
        <begin position="124"/>
        <end position="135"/>
    </location>
</feature>
<sequence length="261" mass="28092">MVQLSQPDNSNATTVLTTGAGAAKVVHPDPEAIARSTPNAVVTFSTGDGQLGLTETHTVIHHDSGWTWTTITTVERTQAHSPAVNVGAATDSRPVETVAANPAPTASSQATAVGQSQAASNISEDSDEYWSSSDEEDEDVYCVPLPTSYQRPVNGTFTGRWYVVFAGREVGVFAGDWEEVVGPLVNRVPHARHQAYNTQDDAVYQYARAYQGRRRRWEVTVLNPTCPVVYDNSYTFGSGTMLGSVDITGLDIDPSRVTTVV</sequence>
<proteinExistence type="predicted"/>
<dbReference type="Gene3D" id="3.40.970.10">
    <property type="entry name" value="Ribonuclease H1, N-terminal domain"/>
    <property type="match status" value="1"/>
</dbReference>
<dbReference type="InterPro" id="IPR011320">
    <property type="entry name" value="RNase_H1_N"/>
</dbReference>
<comment type="caution">
    <text evidence="3">The sequence shown here is derived from an EMBL/GenBank/DDBJ whole genome shotgun (WGS) entry which is preliminary data.</text>
</comment>
<dbReference type="EMBL" id="JBAHYK010001408">
    <property type="protein sequence ID" value="KAL0568126.1"/>
    <property type="molecule type" value="Genomic_DNA"/>
</dbReference>
<dbReference type="Proteomes" id="UP001465976">
    <property type="component" value="Unassembled WGS sequence"/>
</dbReference>
<dbReference type="Pfam" id="PF01693">
    <property type="entry name" value="Cauli_VI"/>
    <property type="match status" value="1"/>
</dbReference>
<feature type="region of interest" description="Disordered" evidence="1">
    <location>
        <begin position="102"/>
        <end position="135"/>
    </location>
</feature>
<gene>
    <name evidence="3" type="ORF">V5O48_013865</name>
</gene>
<dbReference type="InterPro" id="IPR037056">
    <property type="entry name" value="RNase_H1_N_sf"/>
</dbReference>
<evidence type="ECO:0000313" key="4">
    <source>
        <dbReference type="Proteomes" id="UP001465976"/>
    </source>
</evidence>
<name>A0ABR3EYV6_9AGAR</name>
<reference evidence="3 4" key="1">
    <citation type="submission" date="2024-02" db="EMBL/GenBank/DDBJ databases">
        <title>A draft genome for the cacao thread blight pathogen Marasmius crinis-equi.</title>
        <authorList>
            <person name="Cohen S.P."/>
            <person name="Baruah I.K."/>
            <person name="Amoako-Attah I."/>
            <person name="Bukari Y."/>
            <person name="Meinhardt L.W."/>
            <person name="Bailey B.A."/>
        </authorList>
    </citation>
    <scope>NUCLEOTIDE SEQUENCE [LARGE SCALE GENOMIC DNA]</scope>
    <source>
        <strain evidence="3 4">GH-76</strain>
    </source>
</reference>
<keyword evidence="4" id="KW-1185">Reference proteome</keyword>
<feature type="compositionally biased region" description="Polar residues" evidence="1">
    <location>
        <begin position="104"/>
        <end position="122"/>
    </location>
</feature>
<evidence type="ECO:0000259" key="2">
    <source>
        <dbReference type="Pfam" id="PF01693"/>
    </source>
</evidence>
<evidence type="ECO:0000313" key="3">
    <source>
        <dbReference type="EMBL" id="KAL0568126.1"/>
    </source>
</evidence>
<protein>
    <recommendedName>
        <fullName evidence="2">Ribonuclease H1 N-terminal domain-containing protein</fullName>
    </recommendedName>
</protein>
<organism evidence="3 4">
    <name type="scientific">Marasmius crinis-equi</name>
    <dbReference type="NCBI Taxonomy" id="585013"/>
    <lineage>
        <taxon>Eukaryota</taxon>
        <taxon>Fungi</taxon>
        <taxon>Dikarya</taxon>
        <taxon>Basidiomycota</taxon>
        <taxon>Agaricomycotina</taxon>
        <taxon>Agaricomycetes</taxon>
        <taxon>Agaricomycetidae</taxon>
        <taxon>Agaricales</taxon>
        <taxon>Marasmiineae</taxon>
        <taxon>Marasmiaceae</taxon>
        <taxon>Marasmius</taxon>
    </lineage>
</organism>
<feature type="domain" description="Ribonuclease H1 N-terminal" evidence="2">
    <location>
        <begin position="161"/>
        <end position="202"/>
    </location>
</feature>
<accession>A0ABR3EYV6</accession>